<reference evidence="2 3" key="1">
    <citation type="journal article" date="2022" name="Nat. Plants">
        <title>Genomes of leafy and leafless Platanthera orchids illuminate the evolution of mycoheterotrophy.</title>
        <authorList>
            <person name="Li M.H."/>
            <person name="Liu K.W."/>
            <person name="Li Z."/>
            <person name="Lu H.C."/>
            <person name="Ye Q.L."/>
            <person name="Zhang D."/>
            <person name="Wang J.Y."/>
            <person name="Li Y.F."/>
            <person name="Zhong Z.M."/>
            <person name="Liu X."/>
            <person name="Yu X."/>
            <person name="Liu D.K."/>
            <person name="Tu X.D."/>
            <person name="Liu B."/>
            <person name="Hao Y."/>
            <person name="Liao X.Y."/>
            <person name="Jiang Y.T."/>
            <person name="Sun W.H."/>
            <person name="Chen J."/>
            <person name="Chen Y.Q."/>
            <person name="Ai Y."/>
            <person name="Zhai J.W."/>
            <person name="Wu S.S."/>
            <person name="Zhou Z."/>
            <person name="Hsiao Y.Y."/>
            <person name="Wu W.L."/>
            <person name="Chen Y.Y."/>
            <person name="Lin Y.F."/>
            <person name="Hsu J.L."/>
            <person name="Li C.Y."/>
            <person name="Wang Z.W."/>
            <person name="Zhao X."/>
            <person name="Zhong W.Y."/>
            <person name="Ma X.K."/>
            <person name="Ma L."/>
            <person name="Huang J."/>
            <person name="Chen G.Z."/>
            <person name="Huang M.Z."/>
            <person name="Huang L."/>
            <person name="Peng D.H."/>
            <person name="Luo Y.B."/>
            <person name="Zou S.Q."/>
            <person name="Chen S.P."/>
            <person name="Lan S."/>
            <person name="Tsai W.C."/>
            <person name="Van de Peer Y."/>
            <person name="Liu Z.J."/>
        </authorList>
    </citation>
    <scope>NUCLEOTIDE SEQUENCE [LARGE SCALE GENOMIC DNA]</scope>
    <source>
        <strain evidence="2">Lor287</strain>
    </source>
</reference>
<dbReference type="InterPro" id="IPR002498">
    <property type="entry name" value="PInositol-4-P-4/5-kinase_core"/>
</dbReference>
<sequence length="335" mass="37728">MESSSAVGSYVGREFLSKPEMEIFSPHRRQEAPGSSGLKPKFVLALEGLFCLCCRPACRDISNHEVFRVFMPGNKYKISAPESDRAEGNSEDLLLLVSLFRELEHQGGARLLLPVGVEGTVILIFDDEPTRSPPCLAKILGIYQVIIKYVKGGKDWRMDVLVWENLLFARNITRLYDLKGSSRSRYNLDCNGNNEVLLDQNLIEAMLLLFLLEIKQSGYWKELSGIIHPFLPPWINMGERFGHSPGAKNVSPMAFLPEQYKERFRKAMLAYFLVPEEQKFLIGPILMVPAYVIKSEAKLAALSSHGFDIAKLQADLDFITEENEVQAVFLVAAVI</sequence>
<evidence type="ECO:0000313" key="2">
    <source>
        <dbReference type="EMBL" id="KAK8952387.1"/>
    </source>
</evidence>
<dbReference type="EMBL" id="JBBWWQ010000003">
    <property type="protein sequence ID" value="KAK8952387.1"/>
    <property type="molecule type" value="Genomic_DNA"/>
</dbReference>
<evidence type="ECO:0000259" key="1">
    <source>
        <dbReference type="SMART" id="SM00330"/>
    </source>
</evidence>
<comment type="caution">
    <text evidence="2">The sequence shown here is derived from an EMBL/GenBank/DDBJ whole genome shotgun (WGS) entry which is preliminary data.</text>
</comment>
<proteinExistence type="predicted"/>
<dbReference type="AlphaFoldDB" id="A0AAP0BWP8"/>
<dbReference type="GO" id="GO:0010008">
    <property type="term" value="C:endosome membrane"/>
    <property type="evidence" value="ECO:0007669"/>
    <property type="project" value="TreeGrafter"/>
</dbReference>
<feature type="domain" description="PIPK" evidence="1">
    <location>
        <begin position="55"/>
        <end position="273"/>
    </location>
</feature>
<dbReference type="SUPFAM" id="SSF56104">
    <property type="entry name" value="SAICAR synthase-like"/>
    <property type="match status" value="1"/>
</dbReference>
<organism evidence="2 3">
    <name type="scientific">Platanthera zijinensis</name>
    <dbReference type="NCBI Taxonomy" id="2320716"/>
    <lineage>
        <taxon>Eukaryota</taxon>
        <taxon>Viridiplantae</taxon>
        <taxon>Streptophyta</taxon>
        <taxon>Embryophyta</taxon>
        <taxon>Tracheophyta</taxon>
        <taxon>Spermatophyta</taxon>
        <taxon>Magnoliopsida</taxon>
        <taxon>Liliopsida</taxon>
        <taxon>Asparagales</taxon>
        <taxon>Orchidaceae</taxon>
        <taxon>Orchidoideae</taxon>
        <taxon>Orchideae</taxon>
        <taxon>Orchidinae</taxon>
        <taxon>Platanthera</taxon>
    </lineage>
</organism>
<dbReference type="PANTHER" id="PTHR45748:SF7">
    <property type="entry name" value="1-PHOSPHATIDYLINOSITOL 3-PHOSPHATE 5-KINASE-RELATED"/>
    <property type="match status" value="1"/>
</dbReference>
<name>A0AAP0BWP8_9ASPA</name>
<evidence type="ECO:0000313" key="3">
    <source>
        <dbReference type="Proteomes" id="UP001418222"/>
    </source>
</evidence>
<dbReference type="Proteomes" id="UP001418222">
    <property type="component" value="Unassembled WGS sequence"/>
</dbReference>
<protein>
    <submittedName>
        <fullName evidence="2">1-phosphatidylinositol-3-phosphate 5-kinase FAB1A</fullName>
    </submittedName>
</protein>
<dbReference type="GO" id="GO:0046854">
    <property type="term" value="P:phosphatidylinositol phosphate biosynthetic process"/>
    <property type="evidence" value="ECO:0007669"/>
    <property type="project" value="TreeGrafter"/>
</dbReference>
<accession>A0AAP0BWP8</accession>
<dbReference type="GO" id="GO:0000285">
    <property type="term" value="F:1-phosphatidylinositol-3-phosphate 5-kinase activity"/>
    <property type="evidence" value="ECO:0007669"/>
    <property type="project" value="TreeGrafter"/>
</dbReference>
<dbReference type="PANTHER" id="PTHR45748">
    <property type="entry name" value="1-PHOSPHATIDYLINOSITOL 3-PHOSPHATE 5-KINASE-RELATED"/>
    <property type="match status" value="1"/>
</dbReference>
<dbReference type="SMART" id="SM00330">
    <property type="entry name" value="PIPKc"/>
    <property type="match status" value="1"/>
</dbReference>
<keyword evidence="3" id="KW-1185">Reference proteome</keyword>
<gene>
    <name evidence="2" type="primary">FAB1A</name>
    <name evidence="2" type="ORF">KSP39_PZI004290</name>
</gene>